<proteinExistence type="inferred from homology"/>
<dbReference type="HOGENOM" id="CLU_1967343_0_0_0"/>
<protein>
    <submittedName>
        <fullName evidence="12">Crossover junction endodeoxyribonuclease RuvC</fullName>
        <ecNumber evidence="12">3.1.22.4</ecNumber>
    </submittedName>
</protein>
<keyword evidence="8" id="KW-0460">Magnesium</keyword>
<dbReference type="InterPro" id="IPR012337">
    <property type="entry name" value="RNaseH-like_sf"/>
</dbReference>
<keyword evidence="9" id="KW-0238">DNA-binding</keyword>
<evidence type="ECO:0000256" key="7">
    <source>
        <dbReference type="ARBA" id="ARBA00022801"/>
    </source>
</evidence>
<dbReference type="CDD" id="cd16962">
    <property type="entry name" value="RuvC"/>
    <property type="match status" value="1"/>
</dbReference>
<evidence type="ECO:0000256" key="4">
    <source>
        <dbReference type="ARBA" id="ARBA00022723"/>
    </source>
</evidence>
<keyword evidence="2" id="KW-0963">Cytoplasm</keyword>
<dbReference type="PANTHER" id="PTHR30194">
    <property type="entry name" value="CROSSOVER JUNCTION ENDODEOXYRIBONUCLEASE RUVC"/>
    <property type="match status" value="1"/>
</dbReference>
<dbReference type="Pfam" id="PF02075">
    <property type="entry name" value="RuvC"/>
    <property type="match status" value="1"/>
</dbReference>
<evidence type="ECO:0000256" key="5">
    <source>
        <dbReference type="ARBA" id="ARBA00022759"/>
    </source>
</evidence>
<dbReference type="Gene3D" id="3.30.420.10">
    <property type="entry name" value="Ribonuclease H-like superfamily/Ribonuclease H"/>
    <property type="match status" value="1"/>
</dbReference>
<keyword evidence="10" id="KW-0233">DNA recombination</keyword>
<evidence type="ECO:0000256" key="3">
    <source>
        <dbReference type="ARBA" id="ARBA00022722"/>
    </source>
</evidence>
<dbReference type="GO" id="GO:0003677">
    <property type="term" value="F:DNA binding"/>
    <property type="evidence" value="ECO:0007669"/>
    <property type="project" value="UniProtKB-KW"/>
</dbReference>
<dbReference type="PATRIC" id="fig|997347.4.peg.1218"/>
<dbReference type="STRING" id="76859.RN98_09670"/>
<keyword evidence="4" id="KW-0479">Metal-binding</keyword>
<dbReference type="InterPro" id="IPR036397">
    <property type="entry name" value="RNaseH_sf"/>
</dbReference>
<gene>
    <name evidence="12" type="primary">ruvC</name>
    <name evidence="12" type="ORF">HMPREF9094_1306</name>
</gene>
<dbReference type="GO" id="GO:0006281">
    <property type="term" value="P:DNA repair"/>
    <property type="evidence" value="ECO:0007669"/>
    <property type="project" value="UniProtKB-KW"/>
</dbReference>
<reference evidence="12 13" key="1">
    <citation type="submission" date="2011-05" db="EMBL/GenBank/DDBJ databases">
        <authorList>
            <person name="Muzny D."/>
            <person name="Qin X."/>
            <person name="Deng J."/>
            <person name="Jiang H."/>
            <person name="Liu Y."/>
            <person name="Qu J."/>
            <person name="Song X.-Z."/>
            <person name="Zhang L."/>
            <person name="Thornton R."/>
            <person name="Coyle M."/>
            <person name="Francisco L."/>
            <person name="Jackson L."/>
            <person name="Javaid M."/>
            <person name="Korchina V."/>
            <person name="Kovar C."/>
            <person name="Mata R."/>
            <person name="Mathew T."/>
            <person name="Ngo R."/>
            <person name="Nguyen L."/>
            <person name="Nguyen N."/>
            <person name="Okwuonu G."/>
            <person name="Ongeri F."/>
            <person name="Pham C."/>
            <person name="Simmons D."/>
            <person name="Wilczek-Boney K."/>
            <person name="Hale W."/>
            <person name="Jakkamsetti A."/>
            <person name="Pham P."/>
            <person name="Ruth R."/>
            <person name="San Lucas F."/>
            <person name="Warren J."/>
            <person name="Zhang J."/>
            <person name="Zhao Z."/>
            <person name="Zhou C."/>
            <person name="Zhu D."/>
            <person name="Lee S."/>
            <person name="Bess C."/>
            <person name="Blankenburg K."/>
            <person name="Forbes L."/>
            <person name="Fu Q."/>
            <person name="Gubbala S."/>
            <person name="Hirani K."/>
            <person name="Jayaseelan J.C."/>
            <person name="Lara F."/>
            <person name="Munidasa M."/>
            <person name="Palculict T."/>
            <person name="Patil S."/>
            <person name="Pu L.-L."/>
            <person name="Saada N."/>
            <person name="Tang L."/>
            <person name="Weissenberger G."/>
            <person name="Zhu Y."/>
            <person name="Hemphill L."/>
            <person name="Shang Y."/>
            <person name="Youmans B."/>
            <person name="Ayvaz T."/>
            <person name="Ross M."/>
            <person name="Santibanez J."/>
            <person name="Aqrawi P."/>
            <person name="Gross S."/>
            <person name="Joshi V."/>
            <person name="Fowler G."/>
            <person name="Nazareth L."/>
            <person name="Reid J."/>
            <person name="Worley K."/>
            <person name="Petrosino J."/>
            <person name="Highlander S."/>
            <person name="Gibbs R."/>
        </authorList>
    </citation>
    <scope>NUCLEOTIDE SEQUENCE [LARGE SCALE GENOMIC DNA]</scope>
    <source>
        <strain evidence="12 13">ATCC 51191</strain>
    </source>
</reference>
<dbReference type="AlphaFoldDB" id="F9EN01"/>
<dbReference type="Proteomes" id="UP000005392">
    <property type="component" value="Unassembled WGS sequence"/>
</dbReference>
<dbReference type="SUPFAM" id="SSF53098">
    <property type="entry name" value="Ribonuclease H-like"/>
    <property type="match status" value="1"/>
</dbReference>
<dbReference type="PANTHER" id="PTHR30194:SF3">
    <property type="entry name" value="CROSSOVER JUNCTION ENDODEOXYRIBONUCLEASE RUVC"/>
    <property type="match status" value="1"/>
</dbReference>
<evidence type="ECO:0000256" key="9">
    <source>
        <dbReference type="ARBA" id="ARBA00023125"/>
    </source>
</evidence>
<dbReference type="EC" id="3.1.22.4" evidence="12"/>
<evidence type="ECO:0000313" key="12">
    <source>
        <dbReference type="EMBL" id="EGQ79681.1"/>
    </source>
</evidence>
<evidence type="ECO:0000256" key="2">
    <source>
        <dbReference type="ARBA" id="ARBA00022490"/>
    </source>
</evidence>
<evidence type="ECO:0000313" key="13">
    <source>
        <dbReference type="Proteomes" id="UP000005392"/>
    </source>
</evidence>
<organism evidence="12 13">
    <name type="scientific">Fusobacterium animalis ATCC 51191</name>
    <dbReference type="NCBI Taxonomy" id="997347"/>
    <lineage>
        <taxon>Bacteria</taxon>
        <taxon>Fusobacteriati</taxon>
        <taxon>Fusobacteriota</taxon>
        <taxon>Fusobacteriia</taxon>
        <taxon>Fusobacteriales</taxon>
        <taxon>Fusobacteriaceae</taxon>
        <taxon>Fusobacterium</taxon>
    </lineage>
</organism>
<dbReference type="InterPro" id="IPR002176">
    <property type="entry name" value="X-over_junc_endoDNase_RuvC"/>
</dbReference>
<dbReference type="PROSITE" id="PS01321">
    <property type="entry name" value="RUVC"/>
    <property type="match status" value="1"/>
</dbReference>
<evidence type="ECO:0000256" key="1">
    <source>
        <dbReference type="ARBA" id="ARBA00009518"/>
    </source>
</evidence>
<keyword evidence="7 12" id="KW-0378">Hydrolase</keyword>
<keyword evidence="13" id="KW-1185">Reference proteome</keyword>
<evidence type="ECO:0000256" key="10">
    <source>
        <dbReference type="ARBA" id="ARBA00023172"/>
    </source>
</evidence>
<keyword evidence="6" id="KW-0227">DNA damage</keyword>
<evidence type="ECO:0000256" key="8">
    <source>
        <dbReference type="ARBA" id="ARBA00022842"/>
    </source>
</evidence>
<keyword evidence="3" id="KW-0540">Nuclease</keyword>
<comment type="similarity">
    <text evidence="1">Belongs to the RuvC family.</text>
</comment>
<keyword evidence="11" id="KW-0234">DNA repair</keyword>
<dbReference type="GO" id="GO:0006310">
    <property type="term" value="P:DNA recombination"/>
    <property type="evidence" value="ECO:0007669"/>
    <property type="project" value="UniProtKB-KW"/>
</dbReference>
<keyword evidence="5" id="KW-0255">Endonuclease</keyword>
<dbReference type="EMBL" id="AFQD01000211">
    <property type="protein sequence ID" value="EGQ79681.1"/>
    <property type="molecule type" value="Genomic_DNA"/>
</dbReference>
<comment type="caution">
    <text evidence="12">The sequence shown here is derived from an EMBL/GenBank/DDBJ whole genome shotgun (WGS) entry which is preliminary data.</text>
</comment>
<name>F9EN01_9FUSO</name>
<accession>F9EN01</accession>
<evidence type="ECO:0000256" key="11">
    <source>
        <dbReference type="ARBA" id="ARBA00023204"/>
    </source>
</evidence>
<dbReference type="PRINTS" id="PR00696">
    <property type="entry name" value="RSOLVASERUVC"/>
</dbReference>
<evidence type="ECO:0000256" key="6">
    <source>
        <dbReference type="ARBA" id="ARBA00022763"/>
    </source>
</evidence>
<dbReference type="InterPro" id="IPR020563">
    <property type="entry name" value="X-over_junc_endoDNase_Mg_BS"/>
</dbReference>
<sequence length="127" mass="13979">MAIEDLFYFKNNKTVISVAQARGVILLVGKQNNIPMSNYTPLQVKIGITGYGKAEKKQVQQMVQKFLGLSEIPKPDDAADALAICITHINSLGSKLNFTGTNILKKTVVPSGTNKISLEEYRNLLKK</sequence>
<dbReference type="GO" id="GO:0046872">
    <property type="term" value="F:metal ion binding"/>
    <property type="evidence" value="ECO:0007669"/>
    <property type="project" value="UniProtKB-KW"/>
</dbReference>
<dbReference type="GO" id="GO:0008821">
    <property type="term" value="F:crossover junction DNA endonuclease activity"/>
    <property type="evidence" value="ECO:0007669"/>
    <property type="project" value="InterPro"/>
</dbReference>